<dbReference type="GO" id="GO:0005829">
    <property type="term" value="C:cytosol"/>
    <property type="evidence" value="ECO:0007669"/>
    <property type="project" value="TreeGrafter"/>
</dbReference>
<dbReference type="EMBL" id="GG697240">
    <property type="protein sequence ID" value="EET89910.1"/>
    <property type="molecule type" value="Genomic_DNA"/>
</dbReference>
<dbReference type="SUPFAM" id="SSF56784">
    <property type="entry name" value="HAD-like"/>
    <property type="match status" value="1"/>
</dbReference>
<dbReference type="Pfam" id="PF08282">
    <property type="entry name" value="Hydrolase_3"/>
    <property type="match status" value="1"/>
</dbReference>
<keyword evidence="2" id="KW-1185">Reference proteome</keyword>
<dbReference type="AlphaFoldDB" id="C7DH08"/>
<dbReference type="PANTHER" id="PTHR10000">
    <property type="entry name" value="PHOSPHOSERINE PHOSPHATASE"/>
    <property type="match status" value="1"/>
</dbReference>
<dbReference type="PANTHER" id="PTHR10000:SF8">
    <property type="entry name" value="HAD SUPERFAMILY HYDROLASE-LIKE, TYPE 3"/>
    <property type="match status" value="1"/>
</dbReference>
<accession>C7DH08</accession>
<evidence type="ECO:0000313" key="2">
    <source>
        <dbReference type="Proteomes" id="UP000332487"/>
    </source>
</evidence>
<gene>
    <name evidence="1" type="ORF">UNLARM2_0354</name>
</gene>
<name>C7DH08_MICA2</name>
<reference evidence="1 2" key="1">
    <citation type="journal article" date="2009" name="Genome Biol.">
        <title>Community-wide analysis of microbial genome sequence signatures.</title>
        <authorList>
            <person name="Dick G.J."/>
            <person name="Andersson A.F."/>
            <person name="Baker B.J."/>
            <person name="Simmons S.L."/>
            <person name="Thomas B.C."/>
            <person name="Yelton A.P."/>
            <person name="Banfield J.F."/>
        </authorList>
    </citation>
    <scope>NUCLEOTIDE SEQUENCE [LARGE SCALE GENOMIC DNA]</scope>
    <source>
        <strain evidence="1">ARMAN-2</strain>
    </source>
</reference>
<reference evidence="1 2" key="2">
    <citation type="journal article" date="2010" name="Proc. Natl. Acad. Sci. U.S.A.">
        <title>Enigmatic, ultrasmall, uncultivated Archaea.</title>
        <authorList>
            <person name="Baker B.J."/>
            <person name="Comolli L.R."/>
            <person name="Dick G.J."/>
            <person name="Hauser L.J."/>
            <person name="Hyatt D."/>
            <person name="Dill B.D."/>
            <person name="Land M.L."/>
            <person name="Verberkmoes N.C."/>
            <person name="Hettich R.L."/>
            <person name="Banfield J.F."/>
        </authorList>
    </citation>
    <scope>NUCLEOTIDE SEQUENCE [LARGE SCALE GENOMIC DNA]</scope>
    <source>
        <strain evidence="1">ARMAN-2</strain>
    </source>
</reference>
<proteinExistence type="predicted"/>
<evidence type="ECO:0000313" key="1">
    <source>
        <dbReference type="EMBL" id="EET89910.1"/>
    </source>
</evidence>
<keyword evidence="1" id="KW-0378">Hydrolase</keyword>
<dbReference type="InterPro" id="IPR036412">
    <property type="entry name" value="HAD-like_sf"/>
</dbReference>
<sequence>MSRYMKIPLNKLVLLDLDATLIDKNYNFTWPLQQLRRVVESMENAGWKIGLNSDTPLQVLVNWENEIGLNGPVVAEKGQLLMIDGKTIVKDRDIPIEFEKMFKTAQTLLEAEGITVWSGGDPVARIRNGELIGGRGETVVMLNPLRKCSLGLFVRINDGTHFRFPEFDEYNKILEVIKPVLNWQTIGTHNDLNAGDGVIIIAPKGGSKRDGTKLLMQELGLKQIGMIGNSMSDYLGEDIALHYAVGNAGNEFKDKAIYVAENNITGGVIEILTKFLRTEAIVGKHPK</sequence>
<protein>
    <submittedName>
        <fullName evidence="1">Haloacid dehalogenase domain protein hydrolase type 3</fullName>
    </submittedName>
</protein>
<dbReference type="InterPro" id="IPR023214">
    <property type="entry name" value="HAD_sf"/>
</dbReference>
<organism evidence="1 2">
    <name type="scientific">Candidatus Micrarchaeum acidiphilum ARMAN-2</name>
    <dbReference type="NCBI Taxonomy" id="425595"/>
    <lineage>
        <taxon>Archaea</taxon>
        <taxon>Candidatus Micrarchaeota</taxon>
        <taxon>Candidatus Micrarchaeia</taxon>
        <taxon>Candidatus Micrarchaeales</taxon>
        <taxon>Candidatus Micrarchaeaceae</taxon>
        <taxon>Candidatus Micrarchaeum</taxon>
    </lineage>
</organism>
<dbReference type="Proteomes" id="UP000332487">
    <property type="component" value="Unassembled WGS sequence"/>
</dbReference>
<dbReference type="Gene3D" id="3.40.50.1000">
    <property type="entry name" value="HAD superfamily/HAD-like"/>
    <property type="match status" value="2"/>
</dbReference>
<dbReference type="GO" id="GO:0016791">
    <property type="term" value="F:phosphatase activity"/>
    <property type="evidence" value="ECO:0007669"/>
    <property type="project" value="TreeGrafter"/>
</dbReference>
<dbReference type="GO" id="GO:0000287">
    <property type="term" value="F:magnesium ion binding"/>
    <property type="evidence" value="ECO:0007669"/>
    <property type="project" value="TreeGrafter"/>
</dbReference>